<dbReference type="InterPro" id="IPR000794">
    <property type="entry name" value="Beta-ketoacyl_synthase"/>
</dbReference>
<dbReference type="SUPFAM" id="SSF53901">
    <property type="entry name" value="Thiolase-like"/>
    <property type="match status" value="2"/>
</dbReference>
<comment type="similarity">
    <text evidence="2 4">Belongs to the thiolase-like superfamily. Beta-ketoacyl-ACP synthases family.</text>
</comment>
<comment type="pathway">
    <text evidence="1">Lipid metabolism; fatty acid biosynthesis.</text>
</comment>
<proteinExistence type="inferred from homology"/>
<dbReference type="PANTHER" id="PTHR11712">
    <property type="entry name" value="POLYKETIDE SYNTHASE-RELATED"/>
    <property type="match status" value="1"/>
</dbReference>
<dbReference type="SMART" id="SM00825">
    <property type="entry name" value="PKS_KS"/>
    <property type="match status" value="1"/>
</dbReference>
<dbReference type="CDD" id="cd00834">
    <property type="entry name" value="KAS_I_II"/>
    <property type="match status" value="1"/>
</dbReference>
<dbReference type="NCBIfam" id="NF006618">
    <property type="entry name" value="PRK09185.1"/>
    <property type="match status" value="1"/>
</dbReference>
<dbReference type="Pfam" id="PF00109">
    <property type="entry name" value="ketoacyl-synt"/>
    <property type="match status" value="1"/>
</dbReference>
<keyword evidence="7" id="KW-1185">Reference proteome</keyword>
<evidence type="ECO:0000259" key="5">
    <source>
        <dbReference type="PROSITE" id="PS52004"/>
    </source>
</evidence>
<dbReference type="EMBL" id="SPMZ01000016">
    <property type="protein sequence ID" value="NMQ18781.1"/>
    <property type="molecule type" value="Genomic_DNA"/>
</dbReference>
<dbReference type="InterPro" id="IPR014031">
    <property type="entry name" value="Ketoacyl_synth_C"/>
</dbReference>
<dbReference type="Gene3D" id="3.40.47.10">
    <property type="match status" value="1"/>
</dbReference>
<dbReference type="PROSITE" id="PS00606">
    <property type="entry name" value="KS3_1"/>
    <property type="match status" value="1"/>
</dbReference>
<dbReference type="RefSeq" id="WP_169248155.1">
    <property type="nucleotide sequence ID" value="NZ_SPMZ01000016.1"/>
</dbReference>
<dbReference type="PROSITE" id="PS52004">
    <property type="entry name" value="KS3_2"/>
    <property type="match status" value="1"/>
</dbReference>
<comment type="caution">
    <text evidence="6">The sequence shown here is derived from an EMBL/GenBank/DDBJ whole genome shotgun (WGS) entry which is preliminary data.</text>
</comment>
<name>A0ABX1TJ46_9GAMM</name>
<keyword evidence="3 4" id="KW-0808">Transferase</keyword>
<sequence length="396" mass="42123">MKPLAVTAYTVTNALGRGIAASLTALRRGESGLRPCDFEDAALSTWIGRVAGLEEDPLTGEFAPFDCRNNRLARLGLEQDRFGAAVRAARERHGADRIGVFIGTSTSGIGATEHAYRQRDPATGRLPAGFDYRHTHNLFSAADFTRRWLALRGVVLTVSTACSSSAKAFASAYRHMQVGFCDAAVVGGVDSLCLTTLYGFNALELASSQPCRPWDVDRDGLNIGEAAGFALLEWAEPDDARPLLLGYGESSDAHHMSAAHPEGAGAVLAMQQALARAELRPGQVDYINLHGTATPSNDAAEDRAVLRVFGPDTPCSSTKGWTGHTLGAAGITEAAFVWLCLEHALIPGMLNTRRIDPNLGAGVVLDNREQPLRVALSNSFGFGGTNCSLLFGRRAA</sequence>
<evidence type="ECO:0000256" key="1">
    <source>
        <dbReference type="ARBA" id="ARBA00005194"/>
    </source>
</evidence>
<organism evidence="6 7">
    <name type="scientific">Candidatus Competibacter phosphatis</name>
    <dbReference type="NCBI Taxonomy" id="221280"/>
    <lineage>
        <taxon>Bacteria</taxon>
        <taxon>Pseudomonadati</taxon>
        <taxon>Pseudomonadota</taxon>
        <taxon>Gammaproteobacteria</taxon>
        <taxon>Candidatus Competibacteraceae</taxon>
        <taxon>Candidatus Competibacter</taxon>
    </lineage>
</organism>
<dbReference type="InterPro" id="IPR020841">
    <property type="entry name" value="PKS_Beta-ketoAc_synthase_dom"/>
</dbReference>
<evidence type="ECO:0000313" key="6">
    <source>
        <dbReference type="EMBL" id="NMQ18781.1"/>
    </source>
</evidence>
<gene>
    <name evidence="6" type="ORF">E4P82_05920</name>
</gene>
<dbReference type="InterPro" id="IPR016039">
    <property type="entry name" value="Thiolase-like"/>
</dbReference>
<evidence type="ECO:0000313" key="7">
    <source>
        <dbReference type="Proteomes" id="UP000760480"/>
    </source>
</evidence>
<dbReference type="InterPro" id="IPR014030">
    <property type="entry name" value="Ketoacyl_synth_N"/>
</dbReference>
<evidence type="ECO:0000256" key="3">
    <source>
        <dbReference type="ARBA" id="ARBA00022679"/>
    </source>
</evidence>
<reference evidence="6 7" key="1">
    <citation type="submission" date="2019-03" db="EMBL/GenBank/DDBJ databases">
        <title>Metabolic reconstructions from genomes of highly enriched 'Candidatus Accumulibacter' and 'Candidatus Competibacter' bioreactor populations.</title>
        <authorList>
            <person name="Annavajhala M.K."/>
            <person name="Welles L."/>
            <person name="Abbas B."/>
            <person name="Sorokin D."/>
            <person name="Park H."/>
            <person name="Van Loosdrecht M."/>
            <person name="Chandran K."/>
        </authorList>
    </citation>
    <scope>NUCLEOTIDE SEQUENCE [LARGE SCALE GENOMIC DNA]</scope>
    <source>
        <strain evidence="6 7">SBR_G</strain>
    </source>
</reference>
<evidence type="ECO:0000256" key="2">
    <source>
        <dbReference type="ARBA" id="ARBA00008467"/>
    </source>
</evidence>
<evidence type="ECO:0000256" key="4">
    <source>
        <dbReference type="RuleBase" id="RU003694"/>
    </source>
</evidence>
<dbReference type="InterPro" id="IPR018201">
    <property type="entry name" value="Ketoacyl_synth_AS"/>
</dbReference>
<accession>A0ABX1TJ46</accession>
<dbReference type="Proteomes" id="UP000760480">
    <property type="component" value="Unassembled WGS sequence"/>
</dbReference>
<protein>
    <submittedName>
        <fullName evidence="6">Beta-ketoacyl-[acyl-carrier-protein] synthase family protein</fullName>
    </submittedName>
</protein>
<feature type="domain" description="Ketosynthase family 3 (KS3)" evidence="5">
    <location>
        <begin position="1"/>
        <end position="393"/>
    </location>
</feature>
<dbReference type="Pfam" id="PF02801">
    <property type="entry name" value="Ketoacyl-synt_C"/>
    <property type="match status" value="1"/>
</dbReference>
<dbReference type="PANTHER" id="PTHR11712:SF320">
    <property type="entry name" value="BETA-KETOACYL SYNTHASE"/>
    <property type="match status" value="1"/>
</dbReference>